<dbReference type="InterPro" id="IPR006860">
    <property type="entry name" value="FecR"/>
</dbReference>
<evidence type="ECO:0000313" key="2">
    <source>
        <dbReference type="EMBL" id="RCK78181.1"/>
    </source>
</evidence>
<dbReference type="AlphaFoldDB" id="A0A367ZLD1"/>
<proteinExistence type="predicted"/>
<dbReference type="Gene3D" id="2.60.120.1440">
    <property type="match status" value="1"/>
</dbReference>
<dbReference type="PANTHER" id="PTHR30273:SF2">
    <property type="entry name" value="PROTEIN FECR"/>
    <property type="match status" value="1"/>
</dbReference>
<dbReference type="Pfam" id="PF04773">
    <property type="entry name" value="FecR"/>
    <property type="match status" value="1"/>
</dbReference>
<feature type="domain" description="FecR protein" evidence="1">
    <location>
        <begin position="66"/>
        <end position="154"/>
    </location>
</feature>
<reference evidence="2 3" key="1">
    <citation type="submission" date="2018-05" db="EMBL/GenBank/DDBJ databases">
        <title>A metagenomic window into the 2 km-deep terrestrial subsurface aquifer revealed taxonomically and functionally diverse microbial community comprising novel uncultured bacterial lineages.</title>
        <authorList>
            <person name="Kadnikov V.V."/>
            <person name="Mardanov A.V."/>
            <person name="Beletsky A.V."/>
            <person name="Banks D."/>
            <person name="Pimenov N.V."/>
            <person name="Frank Y.A."/>
            <person name="Karnachuk O.V."/>
            <person name="Ravin N.V."/>
        </authorList>
    </citation>
    <scope>NUCLEOTIDE SEQUENCE [LARGE SCALE GENOMIC DNA]</scope>
    <source>
        <strain evidence="2">BY5</strain>
    </source>
</reference>
<gene>
    <name evidence="2" type="ORF">OZSIB_1697</name>
</gene>
<evidence type="ECO:0000313" key="3">
    <source>
        <dbReference type="Proteomes" id="UP000252355"/>
    </source>
</evidence>
<dbReference type="PANTHER" id="PTHR30273">
    <property type="entry name" value="PERIPLASMIC SIGNAL SENSOR AND SIGMA FACTOR ACTIVATOR FECR-RELATED"/>
    <property type="match status" value="1"/>
</dbReference>
<dbReference type="EMBL" id="QOQW01000026">
    <property type="protein sequence ID" value="RCK78181.1"/>
    <property type="molecule type" value="Genomic_DNA"/>
</dbReference>
<evidence type="ECO:0000259" key="1">
    <source>
        <dbReference type="Pfam" id="PF04773"/>
    </source>
</evidence>
<name>A0A367ZLD1_9BACT</name>
<accession>A0A367ZLD1</accession>
<dbReference type="Proteomes" id="UP000252355">
    <property type="component" value="Unassembled WGS sequence"/>
</dbReference>
<dbReference type="GO" id="GO:0016989">
    <property type="term" value="F:sigma factor antagonist activity"/>
    <property type="evidence" value="ECO:0007669"/>
    <property type="project" value="TreeGrafter"/>
</dbReference>
<comment type="caution">
    <text evidence="2">The sequence shown here is derived from an EMBL/GenBank/DDBJ whole genome shotgun (WGS) entry which is preliminary data.</text>
</comment>
<dbReference type="PROSITE" id="PS51257">
    <property type="entry name" value="PROKAR_LIPOPROTEIN"/>
    <property type="match status" value="1"/>
</dbReference>
<protein>
    <recommendedName>
        <fullName evidence="1">FecR protein domain-containing protein</fullName>
    </recommendedName>
</protein>
<dbReference type="InterPro" id="IPR012373">
    <property type="entry name" value="Ferrdict_sens_TM"/>
</dbReference>
<organism evidence="2 3">
    <name type="scientific">Candidatus Ozemobacter sibiricus</name>
    <dbReference type="NCBI Taxonomy" id="2268124"/>
    <lineage>
        <taxon>Bacteria</taxon>
        <taxon>Candidatus Ozemobacteria</taxon>
        <taxon>Candidatus Ozemobacterales</taxon>
        <taxon>Candidatus Ozemobacteraceae</taxon>
        <taxon>Candidatus Ozemobacter</taxon>
    </lineage>
</organism>
<sequence length="206" mass="21396">MTGLRWLSVGLVLALVGGLSAGCGGSGGAAVATLREVKGKVEARGTGGAPFQIVAGELPLQVGGAIRTGEDGEGLVKYVEGSEVRLGAETYYEVREKGTLGWQESGSARYKVPPQKQPVGVETPHGVTAVLGTDFRLDVTATQTTVTLQEGKIRFTNRASESIELTPGQQLTVTAGQPLGTPAELDPITLESLFTPGVKLPAINQR</sequence>